<evidence type="ECO:0000313" key="2">
    <source>
        <dbReference type="EMBL" id="MBP2182927.1"/>
    </source>
</evidence>
<evidence type="ECO:0000256" key="1">
    <source>
        <dbReference type="SAM" id="MobiDB-lite"/>
    </source>
</evidence>
<gene>
    <name evidence="2" type="ORF">JOM49_004453</name>
</gene>
<protein>
    <recommendedName>
        <fullName evidence="4">DUF3558 domain-containing protein</fullName>
    </recommendedName>
</protein>
<reference evidence="2 3" key="1">
    <citation type="submission" date="2021-03" db="EMBL/GenBank/DDBJ databases">
        <title>Sequencing the genomes of 1000 actinobacteria strains.</title>
        <authorList>
            <person name="Klenk H.-P."/>
        </authorList>
    </citation>
    <scope>NUCLEOTIDE SEQUENCE [LARGE SCALE GENOMIC DNA]</scope>
    <source>
        <strain evidence="2 3">DSM 45510</strain>
    </source>
</reference>
<proteinExistence type="predicted"/>
<dbReference type="Proteomes" id="UP000741013">
    <property type="component" value="Unassembled WGS sequence"/>
</dbReference>
<evidence type="ECO:0008006" key="4">
    <source>
        <dbReference type="Google" id="ProtNLM"/>
    </source>
</evidence>
<comment type="caution">
    <text evidence="2">The sequence shown here is derived from an EMBL/GenBank/DDBJ whole genome shotgun (WGS) entry which is preliminary data.</text>
</comment>
<dbReference type="RefSeq" id="WP_209666162.1">
    <property type="nucleotide sequence ID" value="NZ_JAGGMS010000001.1"/>
</dbReference>
<evidence type="ECO:0000313" key="3">
    <source>
        <dbReference type="Proteomes" id="UP000741013"/>
    </source>
</evidence>
<sequence length="208" mass="22207">MRTHLSRTRGWAVFGLVIAALVGGCGRPSGPPQPRPAPIATTTSTTPAPPLKYNSAQLPNCATIHAEVPGLPPPERVNDSTDNGIAPGRSCTFRGIGDDESYADLSVAAWEHSENAYGPQLGNKRAKEDFNRRATPQDEQISDLGIGAEARWSDPDGGRAGCRLAVLDDNAVISVFYVSGKNDPPRGEQCRTRTTDLATQLYTAIQPQ</sequence>
<organism evidence="2 3">
    <name type="scientific">Amycolatopsis magusensis</name>
    <dbReference type="NCBI Taxonomy" id="882444"/>
    <lineage>
        <taxon>Bacteria</taxon>
        <taxon>Bacillati</taxon>
        <taxon>Actinomycetota</taxon>
        <taxon>Actinomycetes</taxon>
        <taxon>Pseudonocardiales</taxon>
        <taxon>Pseudonocardiaceae</taxon>
        <taxon>Amycolatopsis</taxon>
    </lineage>
</organism>
<name>A0ABS4PU24_9PSEU</name>
<keyword evidence="3" id="KW-1185">Reference proteome</keyword>
<accession>A0ABS4PU24</accession>
<dbReference type="EMBL" id="JAGGMS010000001">
    <property type="protein sequence ID" value="MBP2182927.1"/>
    <property type="molecule type" value="Genomic_DNA"/>
</dbReference>
<dbReference type="PROSITE" id="PS51257">
    <property type="entry name" value="PROKAR_LIPOPROTEIN"/>
    <property type="match status" value="1"/>
</dbReference>
<feature type="region of interest" description="Disordered" evidence="1">
    <location>
        <begin position="27"/>
        <end position="54"/>
    </location>
</feature>